<dbReference type="PANTHER" id="PTHR43252:SF7">
    <property type="entry name" value="TRANSCRIPTIONAL REGULATOR YQJI"/>
    <property type="match status" value="1"/>
</dbReference>
<dbReference type="Pfam" id="PF03551">
    <property type="entry name" value="PadR"/>
    <property type="match status" value="1"/>
</dbReference>
<organism evidence="2 3">
    <name type="scientific">Marininema mesophilum</name>
    <dbReference type="NCBI Taxonomy" id="1048340"/>
    <lineage>
        <taxon>Bacteria</taxon>
        <taxon>Bacillati</taxon>
        <taxon>Bacillota</taxon>
        <taxon>Bacilli</taxon>
        <taxon>Bacillales</taxon>
        <taxon>Thermoactinomycetaceae</taxon>
        <taxon>Marininema</taxon>
    </lineage>
</organism>
<dbReference type="SUPFAM" id="SSF46785">
    <property type="entry name" value="Winged helix' DNA-binding domain"/>
    <property type="match status" value="1"/>
</dbReference>
<dbReference type="InterPro" id="IPR005149">
    <property type="entry name" value="Tscrpt_reg_PadR_N"/>
</dbReference>
<proteinExistence type="predicted"/>
<dbReference type="EMBL" id="FNNQ01000004">
    <property type="protein sequence ID" value="SDW60033.1"/>
    <property type="molecule type" value="Genomic_DNA"/>
</dbReference>
<gene>
    <name evidence="2" type="ORF">SAMN05444487_104237</name>
</gene>
<evidence type="ECO:0000259" key="1">
    <source>
        <dbReference type="Pfam" id="PF03551"/>
    </source>
</evidence>
<dbReference type="AlphaFoldDB" id="A0A1H2UV91"/>
<dbReference type="RefSeq" id="WP_091737713.1">
    <property type="nucleotide sequence ID" value="NZ_FNNQ01000004.1"/>
</dbReference>
<dbReference type="InterPro" id="IPR036388">
    <property type="entry name" value="WH-like_DNA-bd_sf"/>
</dbReference>
<accession>A0A1H2UV91</accession>
<keyword evidence="3" id="KW-1185">Reference proteome</keyword>
<evidence type="ECO:0000313" key="2">
    <source>
        <dbReference type="EMBL" id="SDW60033.1"/>
    </source>
</evidence>
<dbReference type="Gene3D" id="1.10.10.10">
    <property type="entry name" value="Winged helix-like DNA-binding domain superfamily/Winged helix DNA-binding domain"/>
    <property type="match status" value="1"/>
</dbReference>
<feature type="domain" description="Transcription regulator PadR N-terminal" evidence="1">
    <location>
        <begin position="7"/>
        <end position="82"/>
    </location>
</feature>
<dbReference type="InterPro" id="IPR036390">
    <property type="entry name" value="WH_DNA-bd_sf"/>
</dbReference>
<dbReference type="OrthoDB" id="9808762at2"/>
<dbReference type="STRING" id="1048340.SAMN05444487_104237"/>
<evidence type="ECO:0000313" key="3">
    <source>
        <dbReference type="Proteomes" id="UP000198534"/>
    </source>
</evidence>
<dbReference type="PANTHER" id="PTHR43252">
    <property type="entry name" value="TRANSCRIPTIONAL REGULATOR YQJI"/>
    <property type="match status" value="1"/>
</dbReference>
<reference evidence="2 3" key="1">
    <citation type="submission" date="2016-10" db="EMBL/GenBank/DDBJ databases">
        <authorList>
            <person name="de Groot N.N."/>
        </authorList>
    </citation>
    <scope>NUCLEOTIDE SEQUENCE [LARGE SCALE GENOMIC DNA]</scope>
    <source>
        <strain evidence="2 3">DSM 45610</strain>
    </source>
</reference>
<sequence length="190" mass="22148">MSVRLVILGLLMEGDKHPYEISQVMKERVMDHYIKLPKGSLYYAITQLEKKEYIKVIETVRECNRPEKTIYRITEAGREEFQRLLIQQFTSSERRYHPLYAALAFAKLGDPLQIAEMLRIQMEEIKAGVEGMERIYEEHIPQVSRVILHMMMGIIEIGRAEIKWLDRVREDALAGQLSEVGEPLDLTDKA</sequence>
<protein>
    <submittedName>
        <fullName evidence="2">Transcriptional regulator, PadR family</fullName>
    </submittedName>
</protein>
<name>A0A1H2UV91_9BACL</name>
<dbReference type="Proteomes" id="UP000198534">
    <property type="component" value="Unassembled WGS sequence"/>
</dbReference>